<evidence type="ECO:0000313" key="3">
    <source>
        <dbReference type="EMBL" id="KAK2574087.1"/>
    </source>
</evidence>
<sequence>MNTDSIASRCQQQGGFNFNQPNATVTQQTPNSGSALDQQNASIRYSTQHPGNNQFVVPARGANLLPPENPGINKPHNRPMGLLQNPEQYLEPPHNLVFNPRFGGTSQGRNSSTVYKKPFKFRPIAPHFNFVANTPPNAVNLNQYNFEFGLSSARQTPTSNVFTFAGPPTFKMESGNSVNNKLNKNQGGLRITTDKNQPTSQNIAKRGERERIANGALEQAGEAHRRLKNEGEKVMNRIRVKHLASCYTKVRSLSVLCRSFQTPVFGDTPRGNELEKTVLRNLAYFVKDEIQSIKFYDLEFQENRKLTFGELDIDPVLRSGFCFIETVVKKLELKRNNLRKEKERLEMLEREFKELSEELSEELTERKAEAKVLKFEVENEKARVGKLTERLKTERENNGKLRLQYCRELEQIQEVQIHGLHENLRSLQEKITKENNALKEECESLRNLKEQNANLNSYIFDGSRKKVDLESTGEQAIKDKHLHYVPPVNVTNAQDIKKGFSSRK</sequence>
<proteinExistence type="predicted"/>
<reference evidence="3" key="2">
    <citation type="journal article" date="2023" name="Science">
        <title>Genomic signatures of disease resistance in endangered staghorn corals.</title>
        <authorList>
            <person name="Vollmer S.V."/>
            <person name="Selwyn J.D."/>
            <person name="Despard B.A."/>
            <person name="Roesel C.L."/>
        </authorList>
    </citation>
    <scope>NUCLEOTIDE SEQUENCE</scope>
    <source>
        <strain evidence="3">K2</strain>
    </source>
</reference>
<gene>
    <name evidence="3" type="ORF">P5673_000214</name>
</gene>
<organism evidence="3 4">
    <name type="scientific">Acropora cervicornis</name>
    <name type="common">Staghorn coral</name>
    <dbReference type="NCBI Taxonomy" id="6130"/>
    <lineage>
        <taxon>Eukaryota</taxon>
        <taxon>Metazoa</taxon>
        <taxon>Cnidaria</taxon>
        <taxon>Anthozoa</taxon>
        <taxon>Hexacorallia</taxon>
        <taxon>Scleractinia</taxon>
        <taxon>Astrocoeniina</taxon>
        <taxon>Acroporidae</taxon>
        <taxon>Acropora</taxon>
    </lineage>
</organism>
<reference evidence="3" key="1">
    <citation type="journal article" date="2023" name="G3 (Bethesda)">
        <title>Whole genome assembly and annotation of the endangered Caribbean coral Acropora cervicornis.</title>
        <authorList>
            <person name="Selwyn J.D."/>
            <person name="Vollmer S.V."/>
        </authorList>
    </citation>
    <scope>NUCLEOTIDE SEQUENCE</scope>
    <source>
        <strain evidence="3">K2</strain>
    </source>
</reference>
<feature type="coiled-coil region" evidence="1">
    <location>
        <begin position="324"/>
        <end position="458"/>
    </location>
</feature>
<evidence type="ECO:0000256" key="1">
    <source>
        <dbReference type="SAM" id="Coils"/>
    </source>
</evidence>
<accession>A0AAD9R6J8</accession>
<feature type="compositionally biased region" description="Polar residues" evidence="2">
    <location>
        <begin position="21"/>
        <end position="37"/>
    </location>
</feature>
<keyword evidence="1" id="KW-0175">Coiled coil</keyword>
<dbReference type="EMBL" id="JARQWQ010000001">
    <property type="protein sequence ID" value="KAK2574087.1"/>
    <property type="molecule type" value="Genomic_DNA"/>
</dbReference>
<name>A0AAD9R6J8_ACRCE</name>
<feature type="region of interest" description="Disordered" evidence="2">
    <location>
        <begin position="18"/>
        <end position="37"/>
    </location>
</feature>
<dbReference type="Proteomes" id="UP001249851">
    <property type="component" value="Unassembled WGS sequence"/>
</dbReference>
<protein>
    <submittedName>
        <fullName evidence="3">Uncharacterized protein</fullName>
    </submittedName>
</protein>
<evidence type="ECO:0000313" key="4">
    <source>
        <dbReference type="Proteomes" id="UP001249851"/>
    </source>
</evidence>
<dbReference type="AlphaFoldDB" id="A0AAD9R6J8"/>
<keyword evidence="4" id="KW-1185">Reference proteome</keyword>
<evidence type="ECO:0000256" key="2">
    <source>
        <dbReference type="SAM" id="MobiDB-lite"/>
    </source>
</evidence>
<comment type="caution">
    <text evidence="3">The sequence shown here is derived from an EMBL/GenBank/DDBJ whole genome shotgun (WGS) entry which is preliminary data.</text>
</comment>